<evidence type="ECO:0000256" key="1">
    <source>
        <dbReference type="SAM" id="Phobius"/>
    </source>
</evidence>
<keyword evidence="3" id="KW-1185">Reference proteome</keyword>
<name>A0A8J2NXS7_9HEXA</name>
<evidence type="ECO:0000313" key="3">
    <source>
        <dbReference type="Proteomes" id="UP000708208"/>
    </source>
</evidence>
<proteinExistence type="predicted"/>
<keyword evidence="1" id="KW-0812">Transmembrane</keyword>
<feature type="transmembrane region" description="Helical" evidence="1">
    <location>
        <begin position="27"/>
        <end position="48"/>
    </location>
</feature>
<keyword evidence="1" id="KW-0472">Membrane</keyword>
<dbReference type="Proteomes" id="UP000708208">
    <property type="component" value="Unassembled WGS sequence"/>
</dbReference>
<accession>A0A8J2NXS7</accession>
<evidence type="ECO:0000313" key="2">
    <source>
        <dbReference type="EMBL" id="CAG7718365.1"/>
    </source>
</evidence>
<reference evidence="2" key="1">
    <citation type="submission" date="2021-06" db="EMBL/GenBank/DDBJ databases">
        <authorList>
            <person name="Hodson N. C."/>
            <person name="Mongue J. A."/>
            <person name="Jaron S. K."/>
        </authorList>
    </citation>
    <scope>NUCLEOTIDE SEQUENCE</scope>
</reference>
<keyword evidence="1" id="KW-1133">Transmembrane helix</keyword>
<sequence length="109" mass="11862">MSGTEIEKGIFIASPPEKFVSKKAPQYIAALTATIGAFGLGTVIGWSAPSIPNIESRGDLDNLKANSELASWVASIMMVHSRELHSLGHFEPHLCIHPHNFCRGHEFHA</sequence>
<organism evidence="2 3">
    <name type="scientific">Allacma fusca</name>
    <dbReference type="NCBI Taxonomy" id="39272"/>
    <lineage>
        <taxon>Eukaryota</taxon>
        <taxon>Metazoa</taxon>
        <taxon>Ecdysozoa</taxon>
        <taxon>Arthropoda</taxon>
        <taxon>Hexapoda</taxon>
        <taxon>Collembola</taxon>
        <taxon>Symphypleona</taxon>
        <taxon>Sminthuridae</taxon>
        <taxon>Allacma</taxon>
    </lineage>
</organism>
<dbReference type="OrthoDB" id="6612291at2759"/>
<comment type="caution">
    <text evidence="2">The sequence shown here is derived from an EMBL/GenBank/DDBJ whole genome shotgun (WGS) entry which is preliminary data.</text>
</comment>
<dbReference type="EMBL" id="CAJVCH010052859">
    <property type="protein sequence ID" value="CAG7718365.1"/>
    <property type="molecule type" value="Genomic_DNA"/>
</dbReference>
<dbReference type="AlphaFoldDB" id="A0A8J2NXS7"/>
<protein>
    <submittedName>
        <fullName evidence="2">Uncharacterized protein</fullName>
    </submittedName>
</protein>
<gene>
    <name evidence="2" type="ORF">AFUS01_LOCUS7758</name>
</gene>